<proteinExistence type="predicted"/>
<comment type="caution">
    <text evidence="2">The sequence shown here is derived from an EMBL/GenBank/DDBJ whole genome shotgun (WGS) entry which is preliminary data.</text>
</comment>
<reference evidence="2 3" key="1">
    <citation type="submission" date="2024-01" db="EMBL/GenBank/DDBJ databases">
        <title>The genomes of 5 underutilized Papilionoideae crops provide insights into root nodulation and disease resistance.</title>
        <authorList>
            <person name="Yuan L."/>
        </authorList>
    </citation>
    <scope>NUCLEOTIDE SEQUENCE [LARGE SCALE GENOMIC DNA]</scope>
    <source>
        <strain evidence="2">LY-2023</strain>
        <tissue evidence="2">Leaf</tissue>
    </source>
</reference>
<feature type="region of interest" description="Disordered" evidence="1">
    <location>
        <begin position="38"/>
        <end position="92"/>
    </location>
</feature>
<keyword evidence="3" id="KW-1185">Reference proteome</keyword>
<organism evidence="2 3">
    <name type="scientific">Clitoria ternatea</name>
    <name type="common">Butterfly pea</name>
    <dbReference type="NCBI Taxonomy" id="43366"/>
    <lineage>
        <taxon>Eukaryota</taxon>
        <taxon>Viridiplantae</taxon>
        <taxon>Streptophyta</taxon>
        <taxon>Embryophyta</taxon>
        <taxon>Tracheophyta</taxon>
        <taxon>Spermatophyta</taxon>
        <taxon>Magnoliopsida</taxon>
        <taxon>eudicotyledons</taxon>
        <taxon>Gunneridae</taxon>
        <taxon>Pentapetalae</taxon>
        <taxon>rosids</taxon>
        <taxon>fabids</taxon>
        <taxon>Fabales</taxon>
        <taxon>Fabaceae</taxon>
        <taxon>Papilionoideae</taxon>
        <taxon>50 kb inversion clade</taxon>
        <taxon>NPAAA clade</taxon>
        <taxon>indigoferoid/millettioid clade</taxon>
        <taxon>Phaseoleae</taxon>
        <taxon>Clitoria</taxon>
    </lineage>
</organism>
<feature type="compositionally biased region" description="Polar residues" evidence="1">
    <location>
        <begin position="80"/>
        <end position="92"/>
    </location>
</feature>
<protein>
    <submittedName>
        <fullName evidence="2">Uncharacterized protein</fullName>
    </submittedName>
</protein>
<dbReference type="EMBL" id="JAYKXN010000006">
    <property type="protein sequence ID" value="KAK7279612.1"/>
    <property type="molecule type" value="Genomic_DNA"/>
</dbReference>
<accession>A0AAN9FNB1</accession>
<feature type="compositionally biased region" description="Low complexity" evidence="1">
    <location>
        <begin position="49"/>
        <end position="62"/>
    </location>
</feature>
<evidence type="ECO:0000313" key="2">
    <source>
        <dbReference type="EMBL" id="KAK7279612.1"/>
    </source>
</evidence>
<feature type="compositionally biased region" description="Basic and acidic residues" evidence="1">
    <location>
        <begin position="63"/>
        <end position="72"/>
    </location>
</feature>
<dbReference type="AlphaFoldDB" id="A0AAN9FNB1"/>
<evidence type="ECO:0000256" key="1">
    <source>
        <dbReference type="SAM" id="MobiDB-lite"/>
    </source>
</evidence>
<name>A0AAN9FNB1_CLITE</name>
<gene>
    <name evidence="2" type="ORF">RJT34_24667</name>
</gene>
<sequence>MEPPQTRNSSLVQFEKNISPHPFLIFSSLPTPTFFHSVSASASHRRAARSPSNITPSPSSTAPDRRAVEHRAVTVKPLTVNPSLPSTLSPSR</sequence>
<evidence type="ECO:0000313" key="3">
    <source>
        <dbReference type="Proteomes" id="UP001359559"/>
    </source>
</evidence>
<dbReference type="Proteomes" id="UP001359559">
    <property type="component" value="Unassembled WGS sequence"/>
</dbReference>